<evidence type="ECO:0000313" key="2">
    <source>
        <dbReference type="EMBL" id="OCX42141.1"/>
    </source>
</evidence>
<keyword evidence="3" id="KW-1185">Reference proteome</keyword>
<protein>
    <recommendedName>
        <fullName evidence="4">DUF2165 family protein</fullName>
    </recommendedName>
</protein>
<proteinExistence type="predicted"/>
<reference evidence="2 3" key="1">
    <citation type="submission" date="2016-05" db="EMBL/GenBank/DDBJ databases">
        <authorList>
            <person name="Caceres A."/>
            <person name="Munoz I."/>
            <person name="Iraola G."/>
            <person name="Diaz-Viraque F."/>
            <person name="Greif G."/>
            <person name="Collado L."/>
        </authorList>
    </citation>
    <scope>NUCLEOTIDE SEQUENCE [LARGE SCALE GENOMIC DNA]</scope>
    <source>
        <strain evidence="2 3">WBE38</strain>
    </source>
</reference>
<dbReference type="Pfam" id="PF09933">
    <property type="entry name" value="DUF2165"/>
    <property type="match status" value="1"/>
</dbReference>
<name>A0AA91JCG9_9BACT</name>
<keyword evidence="1" id="KW-0472">Membrane</keyword>
<dbReference type="Proteomes" id="UP000094873">
    <property type="component" value="Unassembled WGS sequence"/>
</dbReference>
<evidence type="ECO:0000256" key="1">
    <source>
        <dbReference type="SAM" id="Phobius"/>
    </source>
</evidence>
<evidence type="ECO:0000313" key="3">
    <source>
        <dbReference type="Proteomes" id="UP000094873"/>
    </source>
</evidence>
<dbReference type="InterPro" id="IPR018681">
    <property type="entry name" value="DUF2165_transmembrane"/>
</dbReference>
<feature type="transmembrane region" description="Helical" evidence="1">
    <location>
        <begin position="20"/>
        <end position="44"/>
    </location>
</feature>
<dbReference type="EMBL" id="LXSU01000160">
    <property type="protein sequence ID" value="OCX42141.1"/>
    <property type="molecule type" value="Genomic_DNA"/>
</dbReference>
<comment type="caution">
    <text evidence="2">The sequence shown here is derived from an EMBL/GenBank/DDBJ whole genome shotgun (WGS) entry which is preliminary data.</text>
</comment>
<sequence>MFIARNSDVKIFHKAKKFEIIALTCCCLLWFFGFQVVVVEWFGMWMSKTWNGLPDATRLVIYMLLALIYISIKNDD</sequence>
<dbReference type="AlphaFoldDB" id="A0AA91JCG9"/>
<gene>
    <name evidence="2" type="ORF">A7X81_02480</name>
</gene>
<keyword evidence="1" id="KW-0812">Transmembrane</keyword>
<organism evidence="2 3">
    <name type="scientific">Campylobacter ornithocola</name>
    <dbReference type="NCBI Taxonomy" id="1848766"/>
    <lineage>
        <taxon>Bacteria</taxon>
        <taxon>Pseudomonadati</taxon>
        <taxon>Campylobacterota</taxon>
        <taxon>Epsilonproteobacteria</taxon>
        <taxon>Campylobacterales</taxon>
        <taxon>Campylobacteraceae</taxon>
        <taxon>Campylobacter</taxon>
    </lineage>
</organism>
<keyword evidence="1" id="KW-1133">Transmembrane helix</keyword>
<feature type="transmembrane region" description="Helical" evidence="1">
    <location>
        <begin position="56"/>
        <end position="72"/>
    </location>
</feature>
<accession>A0AA91JCG9</accession>
<evidence type="ECO:0008006" key="4">
    <source>
        <dbReference type="Google" id="ProtNLM"/>
    </source>
</evidence>